<evidence type="ECO:0000256" key="3">
    <source>
        <dbReference type="ARBA" id="ARBA00023002"/>
    </source>
</evidence>
<dbReference type="PROSITE" id="PS00063">
    <property type="entry name" value="ALDOKETO_REDUCTASE_3"/>
    <property type="match status" value="1"/>
</dbReference>
<dbReference type="Pfam" id="PF00248">
    <property type="entry name" value="Aldo_ket_red"/>
    <property type="match status" value="1"/>
</dbReference>
<name>A0A183AR05_9TREM</name>
<dbReference type="PANTHER" id="PTHR43827">
    <property type="entry name" value="2,5-DIKETO-D-GLUCONIC ACID REDUCTASE"/>
    <property type="match status" value="1"/>
</dbReference>
<dbReference type="WBParaSite" id="ECPE_0000941901-mRNA-1">
    <property type="protein sequence ID" value="ECPE_0000941901-mRNA-1"/>
    <property type="gene ID" value="ECPE_0000941901"/>
</dbReference>
<dbReference type="InterPro" id="IPR023210">
    <property type="entry name" value="NADP_OxRdtase_dom"/>
</dbReference>
<accession>A0A183AR05</accession>
<dbReference type="SUPFAM" id="SSF51430">
    <property type="entry name" value="NAD(P)-linked oxidoreductase"/>
    <property type="match status" value="1"/>
</dbReference>
<dbReference type="PANTHER" id="PTHR43827:SF3">
    <property type="entry name" value="NADP-DEPENDENT OXIDOREDUCTASE DOMAIN-CONTAINING PROTEIN"/>
    <property type="match status" value="1"/>
</dbReference>
<evidence type="ECO:0000313" key="5">
    <source>
        <dbReference type="WBParaSite" id="ECPE_0000941901-mRNA-1"/>
    </source>
</evidence>
<comment type="similarity">
    <text evidence="1">Belongs to the aldo/keto reductase family.</text>
</comment>
<organism evidence="5">
    <name type="scientific">Echinostoma caproni</name>
    <dbReference type="NCBI Taxonomy" id="27848"/>
    <lineage>
        <taxon>Eukaryota</taxon>
        <taxon>Metazoa</taxon>
        <taxon>Spiralia</taxon>
        <taxon>Lophotrochozoa</taxon>
        <taxon>Platyhelminthes</taxon>
        <taxon>Trematoda</taxon>
        <taxon>Digenea</taxon>
        <taxon>Plagiorchiida</taxon>
        <taxon>Echinostomata</taxon>
        <taxon>Echinostomatoidea</taxon>
        <taxon>Echinostomatidae</taxon>
        <taxon>Echinostoma</taxon>
    </lineage>
</organism>
<feature type="domain" description="NADP-dependent oxidoreductase" evidence="4">
    <location>
        <begin position="7"/>
        <end position="65"/>
    </location>
</feature>
<dbReference type="AlphaFoldDB" id="A0A183AR05"/>
<keyword evidence="2" id="KW-0521">NADP</keyword>
<dbReference type="InterPro" id="IPR018170">
    <property type="entry name" value="Aldo/ket_reductase_CS"/>
</dbReference>
<evidence type="ECO:0000259" key="4">
    <source>
        <dbReference type="Pfam" id="PF00248"/>
    </source>
</evidence>
<evidence type="ECO:0000256" key="1">
    <source>
        <dbReference type="ARBA" id="ARBA00007905"/>
    </source>
</evidence>
<protein>
    <submittedName>
        <fullName evidence="5">Aldo_ket_red domain-containing protein</fullName>
    </submittedName>
</protein>
<evidence type="ECO:0000256" key="2">
    <source>
        <dbReference type="ARBA" id="ARBA00022857"/>
    </source>
</evidence>
<sequence length="76" mass="9126">LLEQSWVREVADVHQKTPAQILLRYLLQRNMIVIPKSSKKERIAENAKIFDFELTEEEMHRLNSLGLNERQFKFEK</sequence>
<dbReference type="GO" id="GO:0016616">
    <property type="term" value="F:oxidoreductase activity, acting on the CH-OH group of donors, NAD or NADP as acceptor"/>
    <property type="evidence" value="ECO:0007669"/>
    <property type="project" value="UniProtKB-ARBA"/>
</dbReference>
<keyword evidence="3" id="KW-0560">Oxidoreductase</keyword>
<reference evidence="5" key="1">
    <citation type="submission" date="2016-06" db="UniProtKB">
        <authorList>
            <consortium name="WormBaseParasite"/>
        </authorList>
    </citation>
    <scope>IDENTIFICATION</scope>
</reference>
<proteinExistence type="inferred from homology"/>
<dbReference type="InterPro" id="IPR020471">
    <property type="entry name" value="AKR"/>
</dbReference>
<dbReference type="InterPro" id="IPR036812">
    <property type="entry name" value="NAD(P)_OxRdtase_dom_sf"/>
</dbReference>
<dbReference type="Gene3D" id="3.20.20.100">
    <property type="entry name" value="NADP-dependent oxidoreductase domain"/>
    <property type="match status" value="1"/>
</dbReference>